<keyword evidence="6 8" id="KW-0472">Membrane</keyword>
<dbReference type="PANTHER" id="PTHR30561">
    <property type="entry name" value="SMR FAMILY PROTON-DEPENDENT DRUG EFFLUX TRANSPORTER SUGE"/>
    <property type="match status" value="1"/>
</dbReference>
<evidence type="ECO:0000256" key="3">
    <source>
        <dbReference type="ARBA" id="ARBA00022475"/>
    </source>
</evidence>
<evidence type="ECO:0000256" key="1">
    <source>
        <dbReference type="ARBA" id="ARBA00004651"/>
    </source>
</evidence>
<dbReference type="InterPro" id="IPR000390">
    <property type="entry name" value="Small_drug/metabolite_transptr"/>
</dbReference>
<evidence type="ECO:0000313" key="10">
    <source>
        <dbReference type="Proteomes" id="UP001597475"/>
    </source>
</evidence>
<name>A0ABW5NYZ2_9DEIO</name>
<keyword evidence="3" id="KW-1003">Cell membrane</keyword>
<gene>
    <name evidence="9" type="ORF">ACFSR9_02110</name>
</gene>
<comment type="caution">
    <text evidence="9">The sequence shown here is derived from an EMBL/GenBank/DDBJ whole genome shotgun (WGS) entry which is preliminary data.</text>
</comment>
<evidence type="ECO:0000313" key="9">
    <source>
        <dbReference type="EMBL" id="MFD2608234.1"/>
    </source>
</evidence>
<reference evidence="10" key="1">
    <citation type="journal article" date="2019" name="Int. J. Syst. Evol. Microbiol.">
        <title>The Global Catalogue of Microorganisms (GCM) 10K type strain sequencing project: providing services to taxonomists for standard genome sequencing and annotation.</title>
        <authorList>
            <consortium name="The Broad Institute Genomics Platform"/>
            <consortium name="The Broad Institute Genome Sequencing Center for Infectious Disease"/>
            <person name="Wu L."/>
            <person name="Ma J."/>
        </authorList>
    </citation>
    <scope>NUCLEOTIDE SEQUENCE [LARGE SCALE GENOMIC DNA]</scope>
    <source>
        <strain evidence="10">KCTC 33842</strain>
    </source>
</reference>
<evidence type="ECO:0000256" key="2">
    <source>
        <dbReference type="ARBA" id="ARBA00022448"/>
    </source>
</evidence>
<feature type="transmembrane region" description="Helical" evidence="8">
    <location>
        <begin position="12"/>
        <end position="31"/>
    </location>
</feature>
<protein>
    <submittedName>
        <fullName evidence="9">DMT family transporter</fullName>
    </submittedName>
</protein>
<accession>A0ABW5NYZ2</accession>
<dbReference type="InterPro" id="IPR037185">
    <property type="entry name" value="EmrE-like"/>
</dbReference>
<evidence type="ECO:0000256" key="4">
    <source>
        <dbReference type="ARBA" id="ARBA00022692"/>
    </source>
</evidence>
<dbReference type="SUPFAM" id="SSF103481">
    <property type="entry name" value="Multidrug resistance efflux transporter EmrE"/>
    <property type="match status" value="1"/>
</dbReference>
<keyword evidence="4 7" id="KW-0812">Transmembrane</keyword>
<keyword evidence="2" id="KW-0813">Transport</keyword>
<proteinExistence type="inferred from homology"/>
<evidence type="ECO:0000256" key="6">
    <source>
        <dbReference type="ARBA" id="ARBA00023136"/>
    </source>
</evidence>
<comment type="similarity">
    <text evidence="7">Belongs to the drug/metabolite transporter (DMT) superfamily. Small multidrug resistance (SMR) (TC 2.A.7.1) family.</text>
</comment>
<dbReference type="PANTHER" id="PTHR30561:SF0">
    <property type="entry name" value="GUANIDINIUM EXPORTER"/>
    <property type="match status" value="1"/>
</dbReference>
<sequence length="118" mass="12652">MNAQATAPKSGTGWSWVLLAGLFEVGFTYALKMEQRDPRYLPMFIVFAVISFECLARALKSLPLGTAYAVWTGIGSVGTIILGTALFGESLSPMRLALLMVLIGALVGLKLLERTPSS</sequence>
<dbReference type="InterPro" id="IPR045324">
    <property type="entry name" value="Small_multidrug_res"/>
</dbReference>
<dbReference type="Pfam" id="PF00893">
    <property type="entry name" value="Multi_Drug_Res"/>
    <property type="match status" value="1"/>
</dbReference>
<organism evidence="9 10">
    <name type="scientific">Deinococcus taklimakanensis</name>
    <dbReference type="NCBI Taxonomy" id="536443"/>
    <lineage>
        <taxon>Bacteria</taxon>
        <taxon>Thermotogati</taxon>
        <taxon>Deinococcota</taxon>
        <taxon>Deinococci</taxon>
        <taxon>Deinococcales</taxon>
        <taxon>Deinococcaceae</taxon>
        <taxon>Deinococcus</taxon>
    </lineage>
</organism>
<keyword evidence="10" id="KW-1185">Reference proteome</keyword>
<dbReference type="RefSeq" id="WP_386842584.1">
    <property type="nucleotide sequence ID" value="NZ_JBHUMK010000010.1"/>
</dbReference>
<evidence type="ECO:0000256" key="7">
    <source>
        <dbReference type="RuleBase" id="RU003942"/>
    </source>
</evidence>
<comment type="subcellular location">
    <subcellularLocation>
        <location evidence="1 7">Cell membrane</location>
        <topology evidence="1 7">Multi-pass membrane protein</topology>
    </subcellularLocation>
</comment>
<dbReference type="EMBL" id="JBHUMK010000010">
    <property type="protein sequence ID" value="MFD2608234.1"/>
    <property type="molecule type" value="Genomic_DNA"/>
</dbReference>
<feature type="transmembrane region" description="Helical" evidence="8">
    <location>
        <begin position="65"/>
        <end position="87"/>
    </location>
</feature>
<dbReference type="Gene3D" id="1.10.3730.20">
    <property type="match status" value="1"/>
</dbReference>
<evidence type="ECO:0000256" key="8">
    <source>
        <dbReference type="SAM" id="Phobius"/>
    </source>
</evidence>
<feature type="transmembrane region" description="Helical" evidence="8">
    <location>
        <begin position="40"/>
        <end position="59"/>
    </location>
</feature>
<dbReference type="Proteomes" id="UP001597475">
    <property type="component" value="Unassembled WGS sequence"/>
</dbReference>
<evidence type="ECO:0000256" key="5">
    <source>
        <dbReference type="ARBA" id="ARBA00022989"/>
    </source>
</evidence>
<keyword evidence="5 8" id="KW-1133">Transmembrane helix</keyword>
<feature type="transmembrane region" description="Helical" evidence="8">
    <location>
        <begin position="94"/>
        <end position="112"/>
    </location>
</feature>